<dbReference type="SUPFAM" id="SSF52172">
    <property type="entry name" value="CheY-like"/>
    <property type="match status" value="1"/>
</dbReference>
<gene>
    <name evidence="3" type="ORF">K4G66_23695</name>
</gene>
<sequence>MEKLRSILLIDDDEVTNFLNQELMSDLQLAQQVETLTDARQALELVEDRCSQGQGPDLILLDLKMPVFSGFDFLSSFQKLPSSMVQHIKIIVLTTSNNPKDIQRLQDLGIENVLNKPLTKEKILDLV</sequence>
<dbReference type="PANTHER" id="PTHR44520:SF2">
    <property type="entry name" value="RESPONSE REGULATOR RCP1"/>
    <property type="match status" value="1"/>
</dbReference>
<name>A0AA49JIJ4_9BACT</name>
<dbReference type="EMBL" id="CP120682">
    <property type="protein sequence ID" value="WKN35382.1"/>
    <property type="molecule type" value="Genomic_DNA"/>
</dbReference>
<dbReference type="AlphaFoldDB" id="A0AA49JIJ4"/>
<dbReference type="InterPro" id="IPR052893">
    <property type="entry name" value="TCS_response_regulator"/>
</dbReference>
<feature type="modified residue" description="4-aspartylphosphate" evidence="1">
    <location>
        <position position="62"/>
    </location>
</feature>
<protein>
    <submittedName>
        <fullName evidence="3">Response regulator</fullName>
    </submittedName>
</protein>
<evidence type="ECO:0000313" key="3">
    <source>
        <dbReference type="EMBL" id="WKN35382.1"/>
    </source>
</evidence>
<dbReference type="SMART" id="SM00448">
    <property type="entry name" value="REC"/>
    <property type="match status" value="1"/>
</dbReference>
<proteinExistence type="predicted"/>
<accession>A0AA49JIJ4</accession>
<dbReference type="PANTHER" id="PTHR44520">
    <property type="entry name" value="RESPONSE REGULATOR RCP1-RELATED"/>
    <property type="match status" value="1"/>
</dbReference>
<dbReference type="GO" id="GO:0000160">
    <property type="term" value="P:phosphorelay signal transduction system"/>
    <property type="evidence" value="ECO:0007669"/>
    <property type="project" value="InterPro"/>
</dbReference>
<dbReference type="InterPro" id="IPR001789">
    <property type="entry name" value="Sig_transdc_resp-reg_receiver"/>
</dbReference>
<keyword evidence="1" id="KW-0597">Phosphoprotein</keyword>
<dbReference type="Gene3D" id="3.40.50.2300">
    <property type="match status" value="1"/>
</dbReference>
<evidence type="ECO:0000259" key="2">
    <source>
        <dbReference type="PROSITE" id="PS50110"/>
    </source>
</evidence>
<feature type="domain" description="Response regulatory" evidence="2">
    <location>
        <begin position="6"/>
        <end position="127"/>
    </location>
</feature>
<dbReference type="PROSITE" id="PS50110">
    <property type="entry name" value="RESPONSE_REGULATORY"/>
    <property type="match status" value="1"/>
</dbReference>
<reference evidence="3" key="2">
    <citation type="journal article" date="2024" name="Antonie Van Leeuwenhoek">
        <title>Roseihalotalea indica gen. nov., sp. nov., a halophilic Bacteroidetes from mesopelagic Southwest Indian Ocean with higher carbohydrate metabolic potential.</title>
        <authorList>
            <person name="Chen B."/>
            <person name="Zhang M."/>
            <person name="Lin D."/>
            <person name="Ye J."/>
            <person name="Tang K."/>
        </authorList>
    </citation>
    <scope>NUCLEOTIDE SEQUENCE</scope>
    <source>
        <strain evidence="3">TK19036</strain>
    </source>
</reference>
<evidence type="ECO:0000256" key="1">
    <source>
        <dbReference type="PROSITE-ProRule" id="PRU00169"/>
    </source>
</evidence>
<dbReference type="Pfam" id="PF00072">
    <property type="entry name" value="Response_reg"/>
    <property type="match status" value="1"/>
</dbReference>
<organism evidence="3">
    <name type="scientific">Roseihalotalea indica</name>
    <dbReference type="NCBI Taxonomy" id="2867963"/>
    <lineage>
        <taxon>Bacteria</taxon>
        <taxon>Pseudomonadati</taxon>
        <taxon>Bacteroidota</taxon>
        <taxon>Cytophagia</taxon>
        <taxon>Cytophagales</taxon>
        <taxon>Catalimonadaceae</taxon>
        <taxon>Roseihalotalea</taxon>
    </lineage>
</organism>
<reference evidence="3" key="1">
    <citation type="journal article" date="2023" name="Comput. Struct. Biotechnol. J.">
        <title>Discovery of a novel marine Bacteroidetes with a rich repertoire of carbohydrate-active enzymes.</title>
        <authorList>
            <person name="Chen B."/>
            <person name="Liu G."/>
            <person name="Chen Q."/>
            <person name="Wang H."/>
            <person name="Liu L."/>
            <person name="Tang K."/>
        </authorList>
    </citation>
    <scope>NUCLEOTIDE SEQUENCE</scope>
    <source>
        <strain evidence="3">TK19036</strain>
    </source>
</reference>
<dbReference type="InterPro" id="IPR011006">
    <property type="entry name" value="CheY-like_superfamily"/>
</dbReference>